<keyword evidence="3" id="KW-1185">Reference proteome</keyword>
<proteinExistence type="predicted"/>
<dbReference type="PROSITE" id="PS51257">
    <property type="entry name" value="PROKAR_LIPOPROTEIN"/>
    <property type="match status" value="1"/>
</dbReference>
<protein>
    <recommendedName>
        <fullName evidence="4">Lipoprotein</fullName>
    </recommendedName>
</protein>
<feature type="region of interest" description="Disordered" evidence="1">
    <location>
        <begin position="504"/>
        <end position="531"/>
    </location>
</feature>
<evidence type="ECO:0000313" key="2">
    <source>
        <dbReference type="EMBL" id="TGE04582.1"/>
    </source>
</evidence>
<evidence type="ECO:0008006" key="4">
    <source>
        <dbReference type="Google" id="ProtNLM"/>
    </source>
</evidence>
<organism evidence="2 3">
    <name type="scientific">Hymenobacter fodinae</name>
    <dbReference type="NCBI Taxonomy" id="2510796"/>
    <lineage>
        <taxon>Bacteria</taxon>
        <taxon>Pseudomonadati</taxon>
        <taxon>Bacteroidota</taxon>
        <taxon>Cytophagia</taxon>
        <taxon>Cytophagales</taxon>
        <taxon>Hymenobacteraceae</taxon>
        <taxon>Hymenobacter</taxon>
    </lineage>
</organism>
<feature type="compositionally biased region" description="Basic and acidic residues" evidence="1">
    <location>
        <begin position="504"/>
        <end position="513"/>
    </location>
</feature>
<accession>A0A4Z0P1C3</accession>
<dbReference type="EMBL" id="SRLA01000005">
    <property type="protein sequence ID" value="TGE04582.1"/>
    <property type="molecule type" value="Genomic_DNA"/>
</dbReference>
<dbReference type="Proteomes" id="UP000298337">
    <property type="component" value="Unassembled WGS sequence"/>
</dbReference>
<dbReference type="OrthoDB" id="333971at2"/>
<dbReference type="RefSeq" id="WP_135436026.1">
    <property type="nucleotide sequence ID" value="NZ_SRLA01000005.1"/>
</dbReference>
<reference evidence="2 3" key="1">
    <citation type="submission" date="2019-04" db="EMBL/GenBank/DDBJ databases">
        <authorList>
            <person name="Feng G."/>
            <person name="Zhang J."/>
            <person name="Zhu H."/>
        </authorList>
    </citation>
    <scope>NUCLEOTIDE SEQUENCE [LARGE SCALE GENOMIC DNA]</scope>
    <source>
        <strain evidence="2 3">92R-1</strain>
    </source>
</reference>
<gene>
    <name evidence="2" type="ORF">EU556_20570</name>
</gene>
<sequence length="531" mass="59736">MTKHFPPVMLLFLLTAGCARDSYFQPDARVSYPAPLPAGADSAKVTAGRHYRRGPLGRLLLGAHYRRAWAQPVTLPVFAPQKVVPGGLRFSKLGGGFQTTSATLLTDNGRAYALRTIDKDPYKTLPKVLRQGFILTAVRDATSAGMPYGATVVPPLAQAVGVPHATPRTFYVRTDESGLGEASERFRGKVVILEEKLEGKTNLLPSLRGASELEESDEMLEERYRSQEHHIDEAAFLRARLLDLWLGDWDRHEGQWSWAAFSQENGQTLWRPVPQDRDQVFFRFNDGMLTWLASRIVPKFRSFEPKYESIEGYTRNAQFIDSRALSELSRQRYVRTAQDLQQRLTDDVIHRAVLQGLPREVYALEGARMEATLRSRRDGLLKAAEEYYRLRTKEVLVAGSDQAERFVVERLSDTATVVSVYRLGGGKPAADSLLYRRQFKPAETHRVVLHGLRGKDEFTVSGSVARSPFIDIYGGPEEDTVHDTSQVSGLRKKTRYYDTKRNNVLEGGKETKDHRSHGVASHAFDRDGSGR</sequence>
<name>A0A4Z0P1C3_9BACT</name>
<evidence type="ECO:0000313" key="3">
    <source>
        <dbReference type="Proteomes" id="UP000298337"/>
    </source>
</evidence>
<dbReference type="AlphaFoldDB" id="A0A4Z0P1C3"/>
<comment type="caution">
    <text evidence="2">The sequence shown here is derived from an EMBL/GenBank/DDBJ whole genome shotgun (WGS) entry which is preliminary data.</text>
</comment>
<evidence type="ECO:0000256" key="1">
    <source>
        <dbReference type="SAM" id="MobiDB-lite"/>
    </source>
</evidence>